<dbReference type="EMBL" id="KN817519">
    <property type="protein sequence ID" value="KJA29350.1"/>
    <property type="molecule type" value="Genomic_DNA"/>
</dbReference>
<proteinExistence type="predicted"/>
<organism evidence="2 3">
    <name type="scientific">Hypholoma sublateritium (strain FD-334 SS-4)</name>
    <dbReference type="NCBI Taxonomy" id="945553"/>
    <lineage>
        <taxon>Eukaryota</taxon>
        <taxon>Fungi</taxon>
        <taxon>Dikarya</taxon>
        <taxon>Basidiomycota</taxon>
        <taxon>Agaricomycotina</taxon>
        <taxon>Agaricomycetes</taxon>
        <taxon>Agaricomycetidae</taxon>
        <taxon>Agaricales</taxon>
        <taxon>Agaricineae</taxon>
        <taxon>Strophariaceae</taxon>
        <taxon>Hypholoma</taxon>
    </lineage>
</organism>
<name>A0A0D2QCJ7_HYPSF</name>
<evidence type="ECO:0000256" key="1">
    <source>
        <dbReference type="SAM" id="MobiDB-lite"/>
    </source>
</evidence>
<gene>
    <name evidence="2" type="ORF">HYPSUDRAFT_32765</name>
</gene>
<dbReference type="STRING" id="945553.A0A0D2QCJ7"/>
<evidence type="ECO:0000313" key="3">
    <source>
        <dbReference type="Proteomes" id="UP000054270"/>
    </source>
</evidence>
<feature type="compositionally biased region" description="Low complexity" evidence="1">
    <location>
        <begin position="271"/>
        <end position="283"/>
    </location>
</feature>
<feature type="region of interest" description="Disordered" evidence="1">
    <location>
        <begin position="345"/>
        <end position="366"/>
    </location>
</feature>
<feature type="compositionally biased region" description="Acidic residues" evidence="1">
    <location>
        <begin position="284"/>
        <end position="293"/>
    </location>
</feature>
<sequence>MARATRSADLKRKRSESAPAPNKQQRTDPPAPVLDARPVLAVLEAADTQGLLDRVFAAPNDADAHVSLRTLLAVPAPLDALTAAIAHLRPLAAAPRTAPSPTAVQQTRFCDLALSLLAQLPPAPDFLAHTTALPDTPDSPPPRPRPVYALVQHLPNGDWWTSAASATLGGLPTAHAELVAILPAPAISDSPIPTLGSYSTPLPARKSLPVARRLTTGAFLDYGPYTSFAPAFDQDCELVGRQQLGQVLLYRAERRRLRSSSVNGAARRADAIALPSSSSSAPSQEEEADADVPEEDLAELLPPEEVAALKEALGSLALEKAVQKLLERNQRALVRLGELQRLRMAAHPAAAPEEGSEEWDTGKTSL</sequence>
<feature type="region of interest" description="Disordered" evidence="1">
    <location>
        <begin position="1"/>
        <end position="33"/>
    </location>
</feature>
<dbReference type="OrthoDB" id="21648at2759"/>
<dbReference type="AlphaFoldDB" id="A0A0D2QCJ7"/>
<accession>A0A0D2QCJ7</accession>
<reference evidence="3" key="1">
    <citation type="submission" date="2014-04" db="EMBL/GenBank/DDBJ databases">
        <title>Evolutionary Origins and Diversification of the Mycorrhizal Mutualists.</title>
        <authorList>
            <consortium name="DOE Joint Genome Institute"/>
            <consortium name="Mycorrhizal Genomics Consortium"/>
            <person name="Kohler A."/>
            <person name="Kuo A."/>
            <person name="Nagy L.G."/>
            <person name="Floudas D."/>
            <person name="Copeland A."/>
            <person name="Barry K.W."/>
            <person name="Cichocki N."/>
            <person name="Veneault-Fourrey C."/>
            <person name="LaButti K."/>
            <person name="Lindquist E.A."/>
            <person name="Lipzen A."/>
            <person name="Lundell T."/>
            <person name="Morin E."/>
            <person name="Murat C."/>
            <person name="Riley R."/>
            <person name="Ohm R."/>
            <person name="Sun H."/>
            <person name="Tunlid A."/>
            <person name="Henrissat B."/>
            <person name="Grigoriev I.V."/>
            <person name="Hibbett D.S."/>
            <person name="Martin F."/>
        </authorList>
    </citation>
    <scope>NUCLEOTIDE SEQUENCE [LARGE SCALE GENOMIC DNA]</scope>
    <source>
        <strain evidence="3">FD-334 SS-4</strain>
    </source>
</reference>
<feature type="region of interest" description="Disordered" evidence="1">
    <location>
        <begin position="268"/>
        <end position="293"/>
    </location>
</feature>
<keyword evidence="3" id="KW-1185">Reference proteome</keyword>
<dbReference type="Proteomes" id="UP000054270">
    <property type="component" value="Unassembled WGS sequence"/>
</dbReference>
<protein>
    <submittedName>
        <fullName evidence="2">Uncharacterized protein</fullName>
    </submittedName>
</protein>
<evidence type="ECO:0000313" key="2">
    <source>
        <dbReference type="EMBL" id="KJA29350.1"/>
    </source>
</evidence>
<feature type="compositionally biased region" description="Basic and acidic residues" evidence="1">
    <location>
        <begin position="1"/>
        <end position="10"/>
    </location>
</feature>